<comment type="caution">
    <text evidence="8">The sequence shown here is derived from an EMBL/GenBank/DDBJ whole genome shotgun (WGS) entry which is preliminary data.</text>
</comment>
<feature type="region of interest" description="Disordered" evidence="6">
    <location>
        <begin position="552"/>
        <end position="572"/>
    </location>
</feature>
<dbReference type="PROSITE" id="PS50093">
    <property type="entry name" value="PKD"/>
    <property type="match status" value="3"/>
</dbReference>
<dbReference type="AlphaFoldDB" id="A0ABD6DE10"/>
<evidence type="ECO:0000256" key="5">
    <source>
        <dbReference type="ARBA" id="ARBA00023136"/>
    </source>
</evidence>
<protein>
    <submittedName>
        <fullName evidence="8">PKD domain-containing protein</fullName>
    </submittedName>
</protein>
<evidence type="ECO:0000313" key="8">
    <source>
        <dbReference type="EMBL" id="MFD1644550.1"/>
    </source>
</evidence>
<evidence type="ECO:0000259" key="7">
    <source>
        <dbReference type="PROSITE" id="PS50093"/>
    </source>
</evidence>
<proteinExistence type="predicted"/>
<evidence type="ECO:0000256" key="2">
    <source>
        <dbReference type="ARBA" id="ARBA00022692"/>
    </source>
</evidence>
<evidence type="ECO:0000256" key="6">
    <source>
        <dbReference type="SAM" id="MobiDB-lite"/>
    </source>
</evidence>
<accession>A0ABD6DE10</accession>
<dbReference type="CDD" id="cd00146">
    <property type="entry name" value="PKD"/>
    <property type="match status" value="3"/>
</dbReference>
<keyword evidence="4" id="KW-1133">Transmembrane helix</keyword>
<evidence type="ECO:0000256" key="3">
    <source>
        <dbReference type="ARBA" id="ARBA00022737"/>
    </source>
</evidence>
<reference evidence="8 9" key="1">
    <citation type="journal article" date="2019" name="Int. J. Syst. Evol. Microbiol.">
        <title>The Global Catalogue of Microorganisms (GCM) 10K type strain sequencing project: providing services to taxonomists for standard genome sequencing and annotation.</title>
        <authorList>
            <consortium name="The Broad Institute Genomics Platform"/>
            <consortium name="The Broad Institute Genome Sequencing Center for Infectious Disease"/>
            <person name="Wu L."/>
            <person name="Ma J."/>
        </authorList>
    </citation>
    <scope>NUCLEOTIDE SEQUENCE [LARGE SCALE GENOMIC DNA]</scope>
    <source>
        <strain evidence="8 9">CGMCC 1.10390</strain>
    </source>
</reference>
<dbReference type="Proteomes" id="UP001597034">
    <property type="component" value="Unassembled WGS sequence"/>
</dbReference>
<evidence type="ECO:0000256" key="4">
    <source>
        <dbReference type="ARBA" id="ARBA00022989"/>
    </source>
</evidence>
<dbReference type="EMBL" id="JBHUDO010000001">
    <property type="protein sequence ID" value="MFD1644550.1"/>
    <property type="molecule type" value="Genomic_DNA"/>
</dbReference>
<organism evidence="8 9">
    <name type="scientific">Haloarchaeobius litoreus</name>
    <dbReference type="NCBI Taxonomy" id="755306"/>
    <lineage>
        <taxon>Archaea</taxon>
        <taxon>Methanobacteriati</taxon>
        <taxon>Methanobacteriota</taxon>
        <taxon>Stenosarchaea group</taxon>
        <taxon>Halobacteria</taxon>
        <taxon>Halobacteriales</taxon>
        <taxon>Halorubellaceae</taxon>
        <taxon>Haloarchaeobius</taxon>
    </lineage>
</organism>
<dbReference type="GO" id="GO:0016020">
    <property type="term" value="C:membrane"/>
    <property type="evidence" value="ECO:0007669"/>
    <property type="project" value="UniProtKB-SubCell"/>
</dbReference>
<dbReference type="SMART" id="SM00089">
    <property type="entry name" value="PKD"/>
    <property type="match status" value="6"/>
</dbReference>
<dbReference type="InterPro" id="IPR022409">
    <property type="entry name" value="PKD/Chitinase_dom"/>
</dbReference>
<sequence>MSDCSSCPSWALVAGLVAAVVIGGGVLAQPVFAGDGGLGGLGNSFGGTDTATTRTPDAACEISQQYPEPGEPMSIYAFDSRNADSYRYDLDGDGTPDTPFTDDAFYTTNYSEGTYQPVVYAYNASDETSDTAACPEFTVAPNTPPTPQLTYDPSNPTVGGTVQFDATASADDDGEIYYLRWDFGADGSYEVNESVELGIDGRENRTYTTEGPKAVRITVTDNDGDSASTTVEFTVDPESAGPEASFTVSPQPAVAGEPARLDASASSDPDGTIAEYRWDFDGDGSIDETTTYAVVDHPYAYDSTGPGYAVTQLTVVDDDGLTGSTSRDVSIVESAPVAECTVSPSAIEPGGSVTIDASASANAAEYQYDTGGGFGDYTTQSQRTVDYVEEGSYDVRVRVWGRSAERSDTADCGTVTVATDNVPPNAAFTYSPAGPGVGETVTFDASNSTDPDGSIGSYRWDWDADGTIDSTTATPTTTHTFPSDGAYAVRLVVVDDDGATARAFGAVDVNREPGPVARCSVSAREVVVGEPVSISAARSERADDYQFDTGSGSFGDYVTEPTTTTTYPEPGTYSPRVRVLAYPSERSSVVDCPPVDVTTENTPPTAAFAPSSFVVAAGDTVSFDASNATDPDGQVVEYRWDFDGDGTTDAVTAGPTTDHTYDDTANASPMLEVVDDDGATDSVALPLDPAVGPGDEPGGGNDEGFLVPPWWVIPGAGVGAGGGYLLCRTRSTPAPSGGTTGGSPDGDIDIPAHIPGRGSGTKGGIDDYATGTFETPPGGGTVAVTDLDFEPDLVLFTATNNVGRTGDDTVRTDGWTYGTLSRADDGTLTQNAVSVANDARRTGSAVGSGRDGLVLDLLVHDDGSAGALAGRVTKTTSGGFEMSFDGSSLPEDSRDDSVTVMFRAFRTDGDATVETGHFLTPATAGVQSVSLGLDASFVSLTSVNAVHGIDTASATDGAIGVSHGEAVKTPNDAVQQHVANSTLVPETVVRNAYGGYQDRALHLMHGRGEEFGTHTTGRVTELGETMELTYDEVTDTGQGGHLVTYVAVEAADHRTPAIGQFRVPAPDADYPTRVDVGFDPAMVEFTTCNLDALGTDQVVADHAFGFGWSHGVAMPAADGSVSHHLLHGSLAADDVFGRVLPPVAEGAEGQGAATDGGVELGSRTEGQPSAARVLALGDDGTVTGRDDVVVSGVTNTGFEVETRSVSTGRRNTDSEVRPVVFYRAWPKRGEL</sequence>
<keyword evidence="9" id="KW-1185">Reference proteome</keyword>
<dbReference type="InterPro" id="IPR013783">
    <property type="entry name" value="Ig-like_fold"/>
</dbReference>
<feature type="domain" description="PKD" evidence="7">
    <location>
        <begin position="145"/>
        <end position="235"/>
    </location>
</feature>
<feature type="domain" description="PKD" evidence="7">
    <location>
        <begin position="424"/>
        <end position="516"/>
    </location>
</feature>
<dbReference type="PANTHER" id="PTHR46730">
    <property type="entry name" value="POLYCYSTIN-1"/>
    <property type="match status" value="1"/>
</dbReference>
<keyword evidence="5" id="KW-0472">Membrane</keyword>
<name>A0ABD6DE10_9EURY</name>
<dbReference type="RefSeq" id="WP_256399816.1">
    <property type="nucleotide sequence ID" value="NZ_JANHJR010000002.1"/>
</dbReference>
<dbReference type="Gene3D" id="2.60.40.10">
    <property type="entry name" value="Immunoglobulins"/>
    <property type="match status" value="6"/>
</dbReference>
<keyword evidence="2" id="KW-0812">Transmembrane</keyword>
<keyword evidence="3" id="KW-0677">Repeat</keyword>
<evidence type="ECO:0000256" key="1">
    <source>
        <dbReference type="ARBA" id="ARBA00004141"/>
    </source>
</evidence>
<gene>
    <name evidence="8" type="ORF">ACFSBL_02540</name>
</gene>
<dbReference type="PANTHER" id="PTHR46730:SF1">
    <property type="entry name" value="PLAT DOMAIN-CONTAINING PROTEIN"/>
    <property type="match status" value="1"/>
</dbReference>
<feature type="region of interest" description="Disordered" evidence="6">
    <location>
        <begin position="1146"/>
        <end position="1167"/>
    </location>
</feature>
<dbReference type="InterPro" id="IPR000601">
    <property type="entry name" value="PKD_dom"/>
</dbReference>
<comment type="subcellular location">
    <subcellularLocation>
        <location evidence="1">Membrane</location>
        <topology evidence="1">Multi-pass membrane protein</topology>
    </subcellularLocation>
</comment>
<feature type="domain" description="PKD" evidence="7">
    <location>
        <begin position="604"/>
        <end position="682"/>
    </location>
</feature>
<dbReference type="Pfam" id="PF18911">
    <property type="entry name" value="PKD_4"/>
    <property type="match status" value="4"/>
</dbReference>
<feature type="compositionally biased region" description="Low complexity" evidence="6">
    <location>
        <begin position="559"/>
        <end position="572"/>
    </location>
</feature>
<evidence type="ECO:0000313" key="9">
    <source>
        <dbReference type="Proteomes" id="UP001597034"/>
    </source>
</evidence>
<dbReference type="SUPFAM" id="SSF49299">
    <property type="entry name" value="PKD domain"/>
    <property type="match status" value="6"/>
</dbReference>
<dbReference type="InterPro" id="IPR035986">
    <property type="entry name" value="PKD_dom_sf"/>
</dbReference>